<feature type="transmembrane region" description="Helical" evidence="9">
    <location>
        <begin position="467"/>
        <end position="490"/>
    </location>
</feature>
<dbReference type="Pfam" id="PF01769">
    <property type="entry name" value="MgtE"/>
    <property type="match status" value="1"/>
</dbReference>
<dbReference type="eggNOG" id="ENOG502S0JS">
    <property type="taxonomic scope" value="Eukaryota"/>
</dbReference>
<evidence type="ECO:0000313" key="11">
    <source>
        <dbReference type="EMBL" id="EJK46718.1"/>
    </source>
</evidence>
<evidence type="ECO:0000256" key="7">
    <source>
        <dbReference type="ARBA" id="ARBA00023136"/>
    </source>
</evidence>
<dbReference type="Proteomes" id="UP000266841">
    <property type="component" value="Unassembled WGS sequence"/>
</dbReference>
<dbReference type="InterPro" id="IPR006667">
    <property type="entry name" value="SLC41_membr_dom"/>
</dbReference>
<proteinExistence type="inferred from homology"/>
<evidence type="ECO:0000256" key="1">
    <source>
        <dbReference type="ARBA" id="ARBA00004141"/>
    </source>
</evidence>
<evidence type="ECO:0000259" key="10">
    <source>
        <dbReference type="Pfam" id="PF01769"/>
    </source>
</evidence>
<accession>K0R297</accession>
<evidence type="ECO:0000256" key="2">
    <source>
        <dbReference type="ARBA" id="ARBA00009749"/>
    </source>
</evidence>
<keyword evidence="7 9" id="KW-0472">Membrane</keyword>
<comment type="subcellular location">
    <subcellularLocation>
        <location evidence="1">Membrane</location>
        <topology evidence="1">Multi-pass membrane protein</topology>
    </subcellularLocation>
</comment>
<dbReference type="PANTHER" id="PTHR41394:SF5">
    <property type="entry name" value="SLC41A_MGTE INTEGRAL MEMBRANE DOMAIN-CONTAINING PROTEIN"/>
    <property type="match status" value="1"/>
</dbReference>
<evidence type="ECO:0000256" key="9">
    <source>
        <dbReference type="SAM" id="Phobius"/>
    </source>
</evidence>
<comment type="similarity">
    <text evidence="2">Belongs to the SLC41A transporter family.</text>
</comment>
<evidence type="ECO:0000313" key="12">
    <source>
        <dbReference type="Proteomes" id="UP000266841"/>
    </source>
</evidence>
<evidence type="ECO:0000256" key="6">
    <source>
        <dbReference type="ARBA" id="ARBA00022989"/>
    </source>
</evidence>
<dbReference type="AlphaFoldDB" id="K0R297"/>
<keyword evidence="4 9" id="KW-0812">Transmembrane</keyword>
<gene>
    <name evidence="11" type="ORF">THAOC_34603</name>
</gene>
<keyword evidence="3" id="KW-0813">Transport</keyword>
<dbReference type="EMBL" id="AGNL01047585">
    <property type="protein sequence ID" value="EJK46718.1"/>
    <property type="molecule type" value="Genomic_DNA"/>
</dbReference>
<protein>
    <recommendedName>
        <fullName evidence="10">SLC41A/MgtE integral membrane domain-containing protein</fullName>
    </recommendedName>
</protein>
<dbReference type="PANTHER" id="PTHR41394">
    <property type="entry name" value="MAGNESIUM TRANSPORTER MGTE"/>
    <property type="match status" value="1"/>
</dbReference>
<feature type="region of interest" description="Disordered" evidence="8">
    <location>
        <begin position="212"/>
        <end position="328"/>
    </location>
</feature>
<evidence type="ECO:0000256" key="5">
    <source>
        <dbReference type="ARBA" id="ARBA00022842"/>
    </source>
</evidence>
<keyword evidence="6 9" id="KW-1133">Transmembrane helix</keyword>
<sequence length="549" mass="58753">MCCPFYHGRAVLCAIECRSRKRRAHDECRGDGVAPAIRVELTNGAGDPGIQSRYVLHHHSEAAVAGSLDPRCLDDAGDVAVGAEISWSNSLLFREDTLDSRLGPGSVDQQQNLGQSRRGFRTSLEPLQLRAIMDGSADDTVLAAMATSGEFTNGNCEVAVEQLGRSGLGELGALRRQNEELVAKVAQLQRVISEQSSGTTSAEANGIYSHVGTSEGAESSRPVPHAASHDRKIDGQGEDQVSGENHSVDHDRRIAGQGEDQISRVKRTKKPATKWSKDSQGSYFRAGSSDGDIEIQNQQLSSQEDEDAGSTSSSDDDSSHNKHIMRKRSSHGRNCLCQDCRSSAVLTPEPHGFPAVREQIPERAGWLIGLMFLQSCSSFIIAYNEKLLSNHMVIVQFLTMLVGAGGNAGNQAAVNAIRSLAIGTLNGRTMRQFLTLEAKMALCLSGLIGVTGFIRAAIFRVPWGETIAITASVVCIVAISVGIGSTLPLLMKKVGIDPANSATTIQVIMDILGVLITVCVSSFVLSFSVFQHDAEPSAQSQGDIDDALR</sequence>
<dbReference type="GO" id="GO:0016020">
    <property type="term" value="C:membrane"/>
    <property type="evidence" value="ECO:0007669"/>
    <property type="project" value="UniProtKB-SubCell"/>
</dbReference>
<feature type="transmembrane region" description="Helical" evidence="9">
    <location>
        <begin position="440"/>
        <end position="461"/>
    </location>
</feature>
<dbReference type="InterPro" id="IPR036739">
    <property type="entry name" value="SLC41_membr_dom_sf"/>
</dbReference>
<evidence type="ECO:0000256" key="8">
    <source>
        <dbReference type="SAM" id="MobiDB-lite"/>
    </source>
</evidence>
<name>K0R297_THAOC</name>
<feature type="transmembrane region" description="Helical" evidence="9">
    <location>
        <begin position="364"/>
        <end position="383"/>
    </location>
</feature>
<dbReference type="GO" id="GO:0008324">
    <property type="term" value="F:monoatomic cation transmembrane transporter activity"/>
    <property type="evidence" value="ECO:0007669"/>
    <property type="project" value="InterPro"/>
</dbReference>
<dbReference type="Gene3D" id="1.10.357.20">
    <property type="entry name" value="SLC41 divalent cation transporters, integral membrane domain"/>
    <property type="match status" value="1"/>
</dbReference>
<keyword evidence="5" id="KW-0460">Magnesium</keyword>
<evidence type="ECO:0000256" key="4">
    <source>
        <dbReference type="ARBA" id="ARBA00022692"/>
    </source>
</evidence>
<feature type="domain" description="SLC41A/MgtE integral membrane" evidence="10">
    <location>
        <begin position="399"/>
        <end position="519"/>
    </location>
</feature>
<dbReference type="OrthoDB" id="48232at2759"/>
<reference evidence="11 12" key="1">
    <citation type="journal article" date="2012" name="Genome Biol.">
        <title>Genome and low-iron response of an oceanic diatom adapted to chronic iron limitation.</title>
        <authorList>
            <person name="Lommer M."/>
            <person name="Specht M."/>
            <person name="Roy A.S."/>
            <person name="Kraemer L."/>
            <person name="Andreson R."/>
            <person name="Gutowska M.A."/>
            <person name="Wolf J."/>
            <person name="Bergner S.V."/>
            <person name="Schilhabel M.B."/>
            <person name="Klostermeier U.C."/>
            <person name="Beiko R.G."/>
            <person name="Rosenstiel P."/>
            <person name="Hippler M."/>
            <person name="Laroche J."/>
        </authorList>
    </citation>
    <scope>NUCLEOTIDE SEQUENCE [LARGE SCALE GENOMIC DNA]</scope>
    <source>
        <strain evidence="11 12">CCMP1005</strain>
    </source>
</reference>
<organism evidence="11 12">
    <name type="scientific">Thalassiosira oceanica</name>
    <name type="common">Marine diatom</name>
    <dbReference type="NCBI Taxonomy" id="159749"/>
    <lineage>
        <taxon>Eukaryota</taxon>
        <taxon>Sar</taxon>
        <taxon>Stramenopiles</taxon>
        <taxon>Ochrophyta</taxon>
        <taxon>Bacillariophyta</taxon>
        <taxon>Coscinodiscophyceae</taxon>
        <taxon>Thalassiosirophycidae</taxon>
        <taxon>Thalassiosirales</taxon>
        <taxon>Thalassiosiraceae</taxon>
        <taxon>Thalassiosira</taxon>
    </lineage>
</organism>
<evidence type="ECO:0000256" key="3">
    <source>
        <dbReference type="ARBA" id="ARBA00022448"/>
    </source>
</evidence>
<comment type="caution">
    <text evidence="11">The sequence shown here is derived from an EMBL/GenBank/DDBJ whole genome shotgun (WGS) entry which is preliminary data.</text>
</comment>
<keyword evidence="12" id="KW-1185">Reference proteome</keyword>
<dbReference type="SUPFAM" id="SSF161093">
    <property type="entry name" value="MgtE membrane domain-like"/>
    <property type="match status" value="1"/>
</dbReference>
<feature type="transmembrane region" description="Helical" evidence="9">
    <location>
        <begin position="511"/>
        <end position="530"/>
    </location>
</feature>